<dbReference type="InterPro" id="IPR036363">
    <property type="entry name" value="Thiol_cytolysin_ab_sf"/>
</dbReference>
<reference evidence="2" key="1">
    <citation type="submission" date="2016-10" db="EMBL/GenBank/DDBJ databases">
        <authorList>
            <person name="Varghese N."/>
            <person name="Submissions S."/>
        </authorList>
    </citation>
    <scope>NUCLEOTIDE SEQUENCE [LARGE SCALE GENOMIC DNA]</scope>
    <source>
        <strain evidence="2">DSM 25575</strain>
    </source>
</reference>
<dbReference type="Pfam" id="PF01289">
    <property type="entry name" value="Thiol_cytolysin"/>
    <property type="match status" value="1"/>
</dbReference>
<dbReference type="Proteomes" id="UP000198769">
    <property type="component" value="Unassembled WGS sequence"/>
</dbReference>
<evidence type="ECO:0000313" key="1">
    <source>
        <dbReference type="EMBL" id="SFN10655.1"/>
    </source>
</evidence>
<organism evidence="1 2">
    <name type="scientific">Chryseobacterium oleae</name>
    <dbReference type="NCBI Taxonomy" id="491207"/>
    <lineage>
        <taxon>Bacteria</taxon>
        <taxon>Pseudomonadati</taxon>
        <taxon>Bacteroidota</taxon>
        <taxon>Flavobacteriia</taxon>
        <taxon>Flavobacteriales</taxon>
        <taxon>Weeksellaceae</taxon>
        <taxon>Chryseobacterium group</taxon>
        <taxon>Chryseobacterium</taxon>
    </lineage>
</organism>
<gene>
    <name evidence="1" type="ORF">SAMN05421594_1055</name>
</gene>
<protein>
    <submittedName>
        <fullName evidence="1">Thiol-activated cytolysin</fullName>
    </submittedName>
</protein>
<dbReference type="InterPro" id="IPR036359">
    <property type="entry name" value="Thiol_cytolysin_sf"/>
</dbReference>
<keyword evidence="2" id="KW-1185">Reference proteome</keyword>
<dbReference type="Gene3D" id="3.40.30.40">
    <property type="entry name" value="Perfringolysin"/>
    <property type="match status" value="1"/>
</dbReference>
<dbReference type="EMBL" id="FOVD01000001">
    <property type="protein sequence ID" value="SFN10655.1"/>
    <property type="molecule type" value="Genomic_DNA"/>
</dbReference>
<dbReference type="PROSITE" id="PS51257">
    <property type="entry name" value="PROKAR_LIPOPROTEIN"/>
    <property type="match status" value="1"/>
</dbReference>
<dbReference type="SUPFAM" id="SSF56978">
    <property type="entry name" value="Perfringolysin"/>
    <property type="match status" value="1"/>
</dbReference>
<name>A0A1I4WB56_CHROL</name>
<proteinExistence type="predicted"/>
<accession>A0A1I4WB56</accession>
<dbReference type="AlphaFoldDB" id="A0A1I4WB56"/>
<evidence type="ECO:0000313" key="2">
    <source>
        <dbReference type="Proteomes" id="UP000198769"/>
    </source>
</evidence>
<dbReference type="PRINTS" id="PR01400">
    <property type="entry name" value="TACYTOLYSIN"/>
</dbReference>
<dbReference type="Gene3D" id="3.90.840.10">
    <property type="entry name" value="Thiol-activated cytolysin superfamily/Thiol-activated cytolysin, alpha-beta domain"/>
    <property type="match status" value="1"/>
</dbReference>
<dbReference type="InterPro" id="IPR001869">
    <property type="entry name" value="Thiol_cytolysin"/>
</dbReference>
<sequence>MESQIKFMKRIILPITLLVLTGISSISCRQDMNEEAQTVVEGARASKGINPVVSLPSKYLNYDEVSVGGKEVASKTTTVTLNSDQMVVTSPNKTFIGGVYNSTTLDNLSYTPISYPVKPITVSYSFPSDFIVDTIEKPTLSSMRSSIFKAMQSANFSGQQSLAFDYNIKQFSYYSELKIAFGANVNIGSIFSIDISGSNNKVKRNTGIFAKFTQKNFTIDMDLPDNGNIFKNESDLNLAASKNPVYINSITYGRLGIISLESDYSYNETAFALKAALNAKMVNGSISIDVQSKKILEESDLKVYILGGIGSDAVQVVQGYTGFINFIVNGGQFTANAPGVPINFTAAHAGDNSVYYTTFTVDK</sequence>
<dbReference type="GO" id="GO:0015485">
    <property type="term" value="F:cholesterol binding"/>
    <property type="evidence" value="ECO:0007669"/>
    <property type="project" value="InterPro"/>
</dbReference>